<evidence type="ECO:0000313" key="9">
    <source>
        <dbReference type="EMBL" id="MDN4122009.1"/>
    </source>
</evidence>
<dbReference type="InterPro" id="IPR036291">
    <property type="entry name" value="NAD(P)-bd_dom_sf"/>
</dbReference>
<keyword evidence="3 6" id="KW-0521">NADP</keyword>
<evidence type="ECO:0000256" key="3">
    <source>
        <dbReference type="ARBA" id="ARBA00022857"/>
    </source>
</evidence>
<dbReference type="PANTHER" id="PTHR31873">
    <property type="entry name" value="L-ASPARTATE DEHYDROGENASE-RELATED"/>
    <property type="match status" value="1"/>
</dbReference>
<evidence type="ECO:0000256" key="1">
    <source>
        <dbReference type="ARBA" id="ARBA00008331"/>
    </source>
</evidence>
<evidence type="ECO:0000313" key="10">
    <source>
        <dbReference type="Proteomes" id="UP001168613"/>
    </source>
</evidence>
<proteinExistence type="inferred from homology"/>
<dbReference type="GO" id="GO:0033735">
    <property type="term" value="F:aspartate dehydrogenase [NAD(P)+] activity"/>
    <property type="evidence" value="ECO:0007669"/>
    <property type="project" value="UniProtKB-EC"/>
</dbReference>
<dbReference type="InterPro" id="IPR011182">
    <property type="entry name" value="L-Asp_DH"/>
</dbReference>
<dbReference type="PIRSF" id="PIRSF005227">
    <property type="entry name" value="Asp_dh_NAD_syn"/>
    <property type="match status" value="1"/>
</dbReference>
<dbReference type="Proteomes" id="UP001168613">
    <property type="component" value="Unassembled WGS sequence"/>
</dbReference>
<feature type="binding site" evidence="6">
    <location>
        <position position="123"/>
    </location>
    <ligand>
        <name>NAD(+)</name>
        <dbReference type="ChEBI" id="CHEBI:57540"/>
    </ligand>
</feature>
<evidence type="ECO:0000256" key="4">
    <source>
        <dbReference type="ARBA" id="ARBA00023002"/>
    </source>
</evidence>
<dbReference type="EMBL" id="JAJHNU010000003">
    <property type="protein sequence ID" value="MDN4122009.1"/>
    <property type="molecule type" value="Genomic_DNA"/>
</dbReference>
<evidence type="ECO:0000256" key="6">
    <source>
        <dbReference type="HAMAP-Rule" id="MF_01265"/>
    </source>
</evidence>
<reference evidence="9" key="1">
    <citation type="submission" date="2021-11" db="EMBL/GenBank/DDBJ databases">
        <title>Draft genome sequence of Alcaligenes endophyticus type strain CCUG 75668T.</title>
        <authorList>
            <person name="Salva-Serra F."/>
            <person name="Duran R.E."/>
            <person name="Seeger M."/>
            <person name="Moore E.R.B."/>
            <person name="Jaen-Luchoro D."/>
        </authorList>
    </citation>
    <scope>NUCLEOTIDE SEQUENCE</scope>
    <source>
        <strain evidence="9">CCUG 75668</strain>
    </source>
</reference>
<organism evidence="9 10">
    <name type="scientific">Alcaligenes endophyticus</name>
    <dbReference type="NCBI Taxonomy" id="1929088"/>
    <lineage>
        <taxon>Bacteria</taxon>
        <taxon>Pseudomonadati</taxon>
        <taxon>Pseudomonadota</taxon>
        <taxon>Betaproteobacteria</taxon>
        <taxon>Burkholderiales</taxon>
        <taxon>Alcaligenaceae</taxon>
        <taxon>Alcaligenes</taxon>
    </lineage>
</organism>
<keyword evidence="2 6" id="KW-0662">Pyridine nucleotide biosynthesis</keyword>
<dbReference type="EC" id="1.4.1.21" evidence="6"/>
<feature type="binding site" evidence="6">
    <location>
        <position position="189"/>
    </location>
    <ligand>
        <name>NAD(+)</name>
        <dbReference type="ChEBI" id="CHEBI:57540"/>
    </ligand>
</feature>
<dbReference type="InterPro" id="IPR002811">
    <property type="entry name" value="Asp_DH"/>
</dbReference>
<accession>A0ABT8EL37</accession>
<dbReference type="Gene3D" id="3.30.360.10">
    <property type="entry name" value="Dihydrodipicolinate Reductase, domain 2"/>
    <property type="match status" value="1"/>
</dbReference>
<comment type="similarity">
    <text evidence="1 6">Belongs to the L-aspartate dehydrogenase family.</text>
</comment>
<keyword evidence="10" id="KW-1185">Reference proteome</keyword>
<dbReference type="Gene3D" id="3.40.50.720">
    <property type="entry name" value="NAD(P)-binding Rossmann-like Domain"/>
    <property type="match status" value="1"/>
</dbReference>
<keyword evidence="4 6" id="KW-0560">Oxidoreductase</keyword>
<dbReference type="PANTHER" id="PTHR31873:SF6">
    <property type="entry name" value="ASPARTATE DEHYDROGENASE DOMAIN-CONTAINING PROTEIN"/>
    <property type="match status" value="1"/>
</dbReference>
<sequence>MKLPKLAIIGYGAIAQQLVQQLQQTKQSYQCAVLLRANSPRRAQVPDSVQLLTSIDDLLAWQPELVVEAAGQQAVAAYLPSCLQAGHTVLITSIGALADSALHQQLLDDARQGGGRIRLLSGAIGALDYLRAASRLPGTQVHYESRKPLSAWQAELAQLGYDSNTLKKPLVLFSGSADQAAQRYPQNLNVAAALALAGVGMQHTQVQVIADPSAQQNQHILHISGPAGELHAHISNTPSPDNPKTSLLVAYSLLDAVERHFEVIGFA</sequence>
<keyword evidence="5 6" id="KW-0520">NAD</keyword>
<dbReference type="NCBIfam" id="NF009828">
    <property type="entry name" value="PRK13303.1-3"/>
    <property type="match status" value="1"/>
</dbReference>
<dbReference type="Pfam" id="PF01958">
    <property type="entry name" value="Asp_DH_C"/>
    <property type="match status" value="1"/>
</dbReference>
<comment type="caution">
    <text evidence="9">The sequence shown here is derived from an EMBL/GenBank/DDBJ whole genome shotgun (WGS) entry which is preliminary data.</text>
</comment>
<feature type="active site" evidence="6">
    <location>
        <position position="219"/>
    </location>
</feature>
<dbReference type="InterPro" id="IPR005106">
    <property type="entry name" value="Asp/hSer_DH_NAD-bd"/>
</dbReference>
<dbReference type="Pfam" id="PF03447">
    <property type="entry name" value="NAD_binding_3"/>
    <property type="match status" value="1"/>
</dbReference>
<dbReference type="RefSeq" id="WP_266122986.1">
    <property type="nucleotide sequence ID" value="NZ_JAJHNU010000003.1"/>
</dbReference>
<feature type="domain" description="Aspartate dehydrogenase" evidence="7">
    <location>
        <begin position="167"/>
        <end position="253"/>
    </location>
</feature>
<dbReference type="SUPFAM" id="SSF51735">
    <property type="entry name" value="NAD(P)-binding Rossmann-fold domains"/>
    <property type="match status" value="1"/>
</dbReference>
<dbReference type="InterPro" id="IPR020626">
    <property type="entry name" value="Asp_DH_prok"/>
</dbReference>
<evidence type="ECO:0000256" key="2">
    <source>
        <dbReference type="ARBA" id="ARBA00022642"/>
    </source>
</evidence>
<comment type="catalytic activity">
    <reaction evidence="6">
        <text>L-aspartate + NAD(+) + H2O = oxaloacetate + NH4(+) + NADH + H(+)</text>
        <dbReference type="Rhea" id="RHEA:11788"/>
        <dbReference type="ChEBI" id="CHEBI:15377"/>
        <dbReference type="ChEBI" id="CHEBI:15378"/>
        <dbReference type="ChEBI" id="CHEBI:16452"/>
        <dbReference type="ChEBI" id="CHEBI:28938"/>
        <dbReference type="ChEBI" id="CHEBI:29991"/>
        <dbReference type="ChEBI" id="CHEBI:57540"/>
        <dbReference type="ChEBI" id="CHEBI:57945"/>
        <dbReference type="EC" id="1.4.1.21"/>
    </reaction>
</comment>
<comment type="pathway">
    <text evidence="6">Cofactor biosynthesis; NAD(+) biosynthesis; iminoaspartate from L-aspartate (dehydrogenase route): step 1/1.</text>
</comment>
<comment type="catalytic activity">
    <reaction evidence="6">
        <text>L-aspartate + NADP(+) + H2O = oxaloacetate + NH4(+) + NADPH + H(+)</text>
        <dbReference type="Rhea" id="RHEA:11784"/>
        <dbReference type="ChEBI" id="CHEBI:15377"/>
        <dbReference type="ChEBI" id="CHEBI:15378"/>
        <dbReference type="ChEBI" id="CHEBI:16452"/>
        <dbReference type="ChEBI" id="CHEBI:28938"/>
        <dbReference type="ChEBI" id="CHEBI:29991"/>
        <dbReference type="ChEBI" id="CHEBI:57783"/>
        <dbReference type="ChEBI" id="CHEBI:58349"/>
        <dbReference type="EC" id="1.4.1.21"/>
    </reaction>
</comment>
<dbReference type="HAMAP" id="MF_01265">
    <property type="entry name" value="NadX"/>
    <property type="match status" value="1"/>
</dbReference>
<evidence type="ECO:0000259" key="7">
    <source>
        <dbReference type="Pfam" id="PF01958"/>
    </source>
</evidence>
<gene>
    <name evidence="6" type="primary">nadX</name>
    <name evidence="9" type="ORF">LMS43_11990</name>
</gene>
<protein>
    <recommendedName>
        <fullName evidence="6">L-aspartate dehydrogenase</fullName>
        <ecNumber evidence="6">1.4.1.21</ecNumber>
    </recommendedName>
</protein>
<feature type="domain" description="Aspartate/homoserine dehydrogenase NAD-binding" evidence="8">
    <location>
        <begin position="10"/>
        <end position="118"/>
    </location>
</feature>
<evidence type="ECO:0000256" key="5">
    <source>
        <dbReference type="ARBA" id="ARBA00023027"/>
    </source>
</evidence>
<comment type="function">
    <text evidence="6">Specifically catalyzes the NAD or NADP-dependent dehydrogenation of L-aspartate to iminoaspartate.</text>
</comment>
<dbReference type="SUPFAM" id="SSF55347">
    <property type="entry name" value="Glyceraldehyde-3-phosphate dehydrogenase-like, C-terminal domain"/>
    <property type="match status" value="1"/>
</dbReference>
<name>A0ABT8EL37_9BURK</name>
<comment type="miscellaneous">
    <text evidence="6">The iminoaspartate product is unstable in aqueous solution and can decompose to oxaloacetate and ammonia.</text>
</comment>
<evidence type="ECO:0000259" key="8">
    <source>
        <dbReference type="Pfam" id="PF03447"/>
    </source>
</evidence>